<dbReference type="Proteomes" id="UP000289340">
    <property type="component" value="Chromosome 1"/>
</dbReference>
<dbReference type="SUPFAM" id="SSF48371">
    <property type="entry name" value="ARM repeat"/>
    <property type="match status" value="1"/>
</dbReference>
<keyword evidence="2" id="KW-1133">Transmembrane helix</keyword>
<comment type="caution">
    <text evidence="3">The sequence shown here is derived from an EMBL/GenBank/DDBJ whole genome shotgun (WGS) entry which is preliminary data.</text>
</comment>
<dbReference type="PANTHER" id="PTHR10182:SF35">
    <property type="entry name" value="CALCIUM-BINDING PROTEIN"/>
    <property type="match status" value="1"/>
</dbReference>
<dbReference type="InterPro" id="IPR016024">
    <property type="entry name" value="ARM-type_fold"/>
</dbReference>
<dbReference type="GO" id="GO:0035556">
    <property type="term" value="P:intracellular signal transduction"/>
    <property type="evidence" value="ECO:0007669"/>
    <property type="project" value="TreeGrafter"/>
</dbReference>
<keyword evidence="4" id="KW-1185">Reference proteome</keyword>
<evidence type="ECO:0000256" key="2">
    <source>
        <dbReference type="SAM" id="Phobius"/>
    </source>
</evidence>
<dbReference type="GO" id="GO:0043539">
    <property type="term" value="F:protein serine/threonine kinase activator activity"/>
    <property type="evidence" value="ECO:0007669"/>
    <property type="project" value="TreeGrafter"/>
</dbReference>
<sequence>MEPHSIRRIIVFVTITIFSLSLLAILTGFGSGGTLTRQQVQSKLIASDYLDTNLDLMDVLVILVMALYQICSGLTTKKFFDYIQLPNFDIAVDATATFKELMTRHKSTVADFLSNYYEWEWGDPRKKEFHFYMKSYSPVECAHTECIVTEDSEVAETFLN</sequence>
<evidence type="ECO:0000313" key="3">
    <source>
        <dbReference type="EMBL" id="RZC29956.1"/>
    </source>
</evidence>
<proteinExistence type="inferred from homology"/>
<protein>
    <submittedName>
        <fullName evidence="3">Putative MO25-like protein</fullName>
    </submittedName>
</protein>
<keyword evidence="2" id="KW-0812">Transmembrane</keyword>
<dbReference type="Pfam" id="PF08569">
    <property type="entry name" value="Mo25"/>
    <property type="match status" value="1"/>
</dbReference>
<feature type="transmembrane region" description="Helical" evidence="2">
    <location>
        <begin position="56"/>
        <end position="75"/>
    </location>
</feature>
<dbReference type="EMBL" id="QZWG01000001">
    <property type="protein sequence ID" value="RZC29956.1"/>
    <property type="molecule type" value="Genomic_DNA"/>
</dbReference>
<name>A0A445M332_GLYSO</name>
<evidence type="ECO:0000313" key="4">
    <source>
        <dbReference type="Proteomes" id="UP000289340"/>
    </source>
</evidence>
<evidence type="ECO:0000256" key="1">
    <source>
        <dbReference type="ARBA" id="ARBA00011012"/>
    </source>
</evidence>
<comment type="similarity">
    <text evidence="1">Belongs to the Mo25 family.</text>
</comment>
<dbReference type="InterPro" id="IPR013878">
    <property type="entry name" value="Mo25"/>
</dbReference>
<organism evidence="3 4">
    <name type="scientific">Glycine soja</name>
    <name type="common">Wild soybean</name>
    <dbReference type="NCBI Taxonomy" id="3848"/>
    <lineage>
        <taxon>Eukaryota</taxon>
        <taxon>Viridiplantae</taxon>
        <taxon>Streptophyta</taxon>
        <taxon>Embryophyta</taxon>
        <taxon>Tracheophyta</taxon>
        <taxon>Spermatophyta</taxon>
        <taxon>Magnoliopsida</taxon>
        <taxon>eudicotyledons</taxon>
        <taxon>Gunneridae</taxon>
        <taxon>Pentapetalae</taxon>
        <taxon>rosids</taxon>
        <taxon>fabids</taxon>
        <taxon>Fabales</taxon>
        <taxon>Fabaceae</taxon>
        <taxon>Papilionoideae</taxon>
        <taxon>50 kb inversion clade</taxon>
        <taxon>NPAAA clade</taxon>
        <taxon>indigoferoid/millettioid clade</taxon>
        <taxon>Phaseoleae</taxon>
        <taxon>Glycine</taxon>
        <taxon>Glycine subgen. Soja</taxon>
    </lineage>
</organism>
<gene>
    <name evidence="3" type="ORF">D0Y65_001534</name>
</gene>
<dbReference type="AlphaFoldDB" id="A0A445M332"/>
<dbReference type="InterPro" id="IPR011989">
    <property type="entry name" value="ARM-like"/>
</dbReference>
<reference evidence="3 4" key="1">
    <citation type="submission" date="2018-09" db="EMBL/GenBank/DDBJ databases">
        <title>A high-quality reference genome of wild soybean provides a powerful tool to mine soybean genomes.</title>
        <authorList>
            <person name="Xie M."/>
            <person name="Chung C.Y.L."/>
            <person name="Li M.-W."/>
            <person name="Wong F.-L."/>
            <person name="Chan T.-F."/>
            <person name="Lam H.-M."/>
        </authorList>
    </citation>
    <scope>NUCLEOTIDE SEQUENCE [LARGE SCALE GENOMIC DNA]</scope>
    <source>
        <strain evidence="4">cv. W05</strain>
        <tissue evidence="3">Hypocotyl of etiolated seedlings</tissue>
    </source>
</reference>
<dbReference type="Gene3D" id="1.25.10.10">
    <property type="entry name" value="Leucine-rich Repeat Variant"/>
    <property type="match status" value="1"/>
</dbReference>
<dbReference type="PANTHER" id="PTHR10182">
    <property type="entry name" value="CALCIUM-BINDING PROTEIN 39-RELATED"/>
    <property type="match status" value="1"/>
</dbReference>
<accession>A0A445M332</accession>
<feature type="transmembrane region" description="Helical" evidence="2">
    <location>
        <begin position="9"/>
        <end position="29"/>
    </location>
</feature>
<keyword evidence="2" id="KW-0472">Membrane</keyword>